<dbReference type="Pfam" id="PF20098">
    <property type="entry name" value="DUF6488"/>
    <property type="match status" value="1"/>
</dbReference>
<dbReference type="EMBL" id="UOFO01000152">
    <property type="protein sequence ID" value="VAW88890.1"/>
    <property type="molecule type" value="Genomic_DNA"/>
</dbReference>
<dbReference type="InterPro" id="IPR045503">
    <property type="entry name" value="DUF6488"/>
</dbReference>
<organism evidence="1">
    <name type="scientific">hydrothermal vent metagenome</name>
    <dbReference type="NCBI Taxonomy" id="652676"/>
    <lineage>
        <taxon>unclassified sequences</taxon>
        <taxon>metagenomes</taxon>
        <taxon>ecological metagenomes</taxon>
    </lineage>
</organism>
<proteinExistence type="predicted"/>
<sequence length="114" mass="12321">MRKLMGMLFIGCGLFSAAAWAGPGHEGGHSHGPVTADVASEKAIKKVEKLTKSGKIDVSWVGLKPISVEQKTYSQGPEWVVTFKNNKVADASKQMLYLFFSLDGHYIAANHTGN</sequence>
<reference evidence="1" key="1">
    <citation type="submission" date="2018-06" db="EMBL/GenBank/DDBJ databases">
        <authorList>
            <person name="Zhirakovskaya E."/>
        </authorList>
    </citation>
    <scope>NUCLEOTIDE SEQUENCE</scope>
</reference>
<protein>
    <submittedName>
        <fullName evidence="1">Uncharacterized protein</fullName>
    </submittedName>
</protein>
<dbReference type="AlphaFoldDB" id="A0A3B0ZII5"/>
<accession>A0A3B0ZII5</accession>
<name>A0A3B0ZII5_9ZZZZ</name>
<evidence type="ECO:0000313" key="1">
    <source>
        <dbReference type="EMBL" id="VAW88890.1"/>
    </source>
</evidence>
<gene>
    <name evidence="1" type="ORF">MNBD_GAMMA16-1024</name>
</gene>